<reference evidence="9" key="1">
    <citation type="submission" date="2017-05" db="EMBL/GenBank/DDBJ databases">
        <authorList>
            <person name="Kirkegaard R."/>
            <person name="Mcilroy J S."/>
        </authorList>
    </citation>
    <scope>NUCLEOTIDE SEQUENCE [LARGE SCALE GENOMIC DNA]</scope>
</reference>
<dbReference type="GO" id="GO:0016755">
    <property type="term" value="F:aminoacyltransferase activity"/>
    <property type="evidence" value="ECO:0007669"/>
    <property type="project" value="InterPro"/>
</dbReference>
<evidence type="ECO:0000256" key="3">
    <source>
        <dbReference type="ARBA" id="ARBA00022960"/>
    </source>
</evidence>
<dbReference type="RefSeq" id="WP_087861319.1">
    <property type="nucleotide sequence ID" value="NZ_LT859958.1"/>
</dbReference>
<evidence type="ECO:0000259" key="7">
    <source>
        <dbReference type="PROSITE" id="PS51186"/>
    </source>
</evidence>
<dbReference type="Proteomes" id="UP000195514">
    <property type="component" value="Chromosome I"/>
</dbReference>
<evidence type="ECO:0000313" key="8">
    <source>
        <dbReference type="EMBL" id="SMX53379.1"/>
    </source>
</evidence>
<keyword evidence="2" id="KW-0808">Transferase</keyword>
<evidence type="ECO:0000313" key="9">
    <source>
        <dbReference type="Proteomes" id="UP000195514"/>
    </source>
</evidence>
<dbReference type="InterPro" id="IPR003447">
    <property type="entry name" value="FEMABX"/>
</dbReference>
<comment type="similarity">
    <text evidence="1">Belongs to the FemABX family.</text>
</comment>
<dbReference type="PANTHER" id="PTHR36174">
    <property type="entry name" value="LIPID II:GLYCINE GLYCYLTRANSFERASE"/>
    <property type="match status" value="1"/>
</dbReference>
<dbReference type="InterPro" id="IPR050644">
    <property type="entry name" value="PG_Glycine_Bridge_Synth"/>
</dbReference>
<protein>
    <submittedName>
        <fullName evidence="8">FemAB family protein</fullName>
    </submittedName>
</protein>
<keyword evidence="9" id="KW-1185">Reference proteome</keyword>
<dbReference type="KEGG" id="abat:CFX1CAM_0313"/>
<dbReference type="InterPro" id="IPR000182">
    <property type="entry name" value="GNAT_dom"/>
</dbReference>
<name>A0A1Y6K465_9CHLR</name>
<sequence length="371" mass="42646">MKRVEIHSAEQWNTAIAHLEGAHVLQTWQWGQVKMRFGWEAYPLIWQDASGEVSAAALLLLRKLTLAGFGLPLSVGYIPRGPLLKWDQESLRRQVLEDLEEFTRKKRSIFLKIDPDLPLGFGIPGEISAEDHQVGLAVQNELIARGWVFSEEQIQFRNTVTVDLTGTEDELLMRMKSKTRYNIRLAGRRGVRVRPGGSEDIDLLYQMYAHTALRDDFTIRSKAYYQVVWDTFFKAGLAEPLIAEVEDQPVGAVVIFRFGNRALYMHGMSLDAHREKMFNYLLQWEAMLRARAAGCQRYDLWGAPDEFTEDDPLWGVYRFKDGFGGRVERTLGAWDFPVHSLLYTGYCQILPRILQVMRTRGKKSVQRSLST</sequence>
<dbReference type="AlphaFoldDB" id="A0A1Y6K465"/>
<organism evidence="8 9">
    <name type="scientific">Candidatus Brevifilum fermentans</name>
    <dbReference type="NCBI Taxonomy" id="1986204"/>
    <lineage>
        <taxon>Bacteria</taxon>
        <taxon>Bacillati</taxon>
        <taxon>Chloroflexota</taxon>
        <taxon>Anaerolineae</taxon>
        <taxon>Anaerolineales</taxon>
        <taxon>Anaerolineaceae</taxon>
        <taxon>Candidatus Brevifilum</taxon>
    </lineage>
</organism>
<accession>A0A1Y6K465</accession>
<evidence type="ECO:0000256" key="5">
    <source>
        <dbReference type="ARBA" id="ARBA00023315"/>
    </source>
</evidence>
<keyword evidence="3" id="KW-0133">Cell shape</keyword>
<dbReference type="Pfam" id="PF02388">
    <property type="entry name" value="FemAB"/>
    <property type="match status" value="2"/>
</dbReference>
<dbReference type="InterPro" id="IPR016181">
    <property type="entry name" value="Acyl_CoA_acyltransferase"/>
</dbReference>
<dbReference type="OrthoDB" id="9785911at2"/>
<dbReference type="GO" id="GO:0071555">
    <property type="term" value="P:cell wall organization"/>
    <property type="evidence" value="ECO:0007669"/>
    <property type="project" value="UniProtKB-KW"/>
</dbReference>
<keyword evidence="6" id="KW-0961">Cell wall biogenesis/degradation</keyword>
<evidence type="ECO:0000256" key="4">
    <source>
        <dbReference type="ARBA" id="ARBA00022984"/>
    </source>
</evidence>
<proteinExistence type="inferred from homology"/>
<evidence type="ECO:0000256" key="2">
    <source>
        <dbReference type="ARBA" id="ARBA00022679"/>
    </source>
</evidence>
<dbReference type="GO" id="GO:0009252">
    <property type="term" value="P:peptidoglycan biosynthetic process"/>
    <property type="evidence" value="ECO:0007669"/>
    <property type="project" value="UniProtKB-KW"/>
</dbReference>
<dbReference type="GO" id="GO:0016747">
    <property type="term" value="F:acyltransferase activity, transferring groups other than amino-acyl groups"/>
    <property type="evidence" value="ECO:0007669"/>
    <property type="project" value="InterPro"/>
</dbReference>
<keyword evidence="4" id="KW-0573">Peptidoglycan synthesis</keyword>
<feature type="domain" description="N-acetyltransferase" evidence="7">
    <location>
        <begin position="191"/>
        <end position="348"/>
    </location>
</feature>
<keyword evidence="5" id="KW-0012">Acyltransferase</keyword>
<dbReference type="PANTHER" id="PTHR36174:SF1">
    <property type="entry name" value="LIPID II:GLYCINE GLYCYLTRANSFERASE"/>
    <property type="match status" value="1"/>
</dbReference>
<gene>
    <name evidence="8" type="ORF">CFX1CAM_0313</name>
</gene>
<evidence type="ECO:0000256" key="6">
    <source>
        <dbReference type="ARBA" id="ARBA00023316"/>
    </source>
</evidence>
<evidence type="ECO:0000256" key="1">
    <source>
        <dbReference type="ARBA" id="ARBA00009943"/>
    </source>
</evidence>
<dbReference type="PROSITE" id="PS51186">
    <property type="entry name" value="GNAT"/>
    <property type="match status" value="1"/>
</dbReference>
<dbReference type="SUPFAM" id="SSF55729">
    <property type="entry name" value="Acyl-CoA N-acyltransferases (Nat)"/>
    <property type="match status" value="2"/>
</dbReference>
<dbReference type="PROSITE" id="PS51191">
    <property type="entry name" value="FEMABX"/>
    <property type="match status" value="1"/>
</dbReference>
<dbReference type="GO" id="GO:0008360">
    <property type="term" value="P:regulation of cell shape"/>
    <property type="evidence" value="ECO:0007669"/>
    <property type="project" value="UniProtKB-KW"/>
</dbReference>
<dbReference type="Gene3D" id="3.40.630.30">
    <property type="match status" value="2"/>
</dbReference>
<dbReference type="EMBL" id="LT859958">
    <property type="protein sequence ID" value="SMX53379.1"/>
    <property type="molecule type" value="Genomic_DNA"/>
</dbReference>